<dbReference type="EMBL" id="CDMY01000501">
    <property type="protein sequence ID" value="CEM18504.1"/>
    <property type="molecule type" value="Genomic_DNA"/>
</dbReference>
<protein>
    <recommendedName>
        <fullName evidence="6">Maleylacetoacetate isomerase</fullName>
    </recommendedName>
</protein>
<dbReference type="SFLD" id="SFLDS00019">
    <property type="entry name" value="Glutathione_Transferase_(cytos"/>
    <property type="match status" value="1"/>
</dbReference>
<dbReference type="OrthoDB" id="202840at2759"/>
<keyword evidence="5" id="KW-1185">Reference proteome</keyword>
<dbReference type="PROSITE" id="PS50405">
    <property type="entry name" value="GST_CTER"/>
    <property type="match status" value="1"/>
</dbReference>
<dbReference type="GO" id="GO:0006559">
    <property type="term" value="P:L-phenylalanine catabolic process"/>
    <property type="evidence" value="ECO:0007669"/>
    <property type="project" value="TreeGrafter"/>
</dbReference>
<dbReference type="GO" id="GO:0016034">
    <property type="term" value="F:maleylacetoacetate isomerase activity"/>
    <property type="evidence" value="ECO:0007669"/>
    <property type="project" value="TreeGrafter"/>
</dbReference>
<dbReference type="AlphaFoldDB" id="A0A0G4FU64"/>
<dbReference type="InParanoid" id="A0A0G4FU64"/>
<dbReference type="InterPro" id="IPR034330">
    <property type="entry name" value="GST_Zeta_C"/>
</dbReference>
<dbReference type="InterPro" id="IPR036282">
    <property type="entry name" value="Glutathione-S-Trfase_C_sf"/>
</dbReference>
<evidence type="ECO:0000256" key="1">
    <source>
        <dbReference type="ARBA" id="ARBA00010007"/>
    </source>
</evidence>
<dbReference type="InterPro" id="IPR004046">
    <property type="entry name" value="GST_C"/>
</dbReference>
<evidence type="ECO:0000259" key="3">
    <source>
        <dbReference type="PROSITE" id="PS50405"/>
    </source>
</evidence>
<dbReference type="VEuPathDB" id="CryptoDB:Vbra_4474"/>
<dbReference type="GO" id="GO:0004364">
    <property type="term" value="F:glutathione transferase activity"/>
    <property type="evidence" value="ECO:0007669"/>
    <property type="project" value="TreeGrafter"/>
</dbReference>
<dbReference type="GO" id="GO:0005739">
    <property type="term" value="C:mitochondrion"/>
    <property type="evidence" value="ECO:0007669"/>
    <property type="project" value="TreeGrafter"/>
</dbReference>
<dbReference type="SUPFAM" id="SSF47616">
    <property type="entry name" value="GST C-terminal domain-like"/>
    <property type="match status" value="1"/>
</dbReference>
<dbReference type="NCBIfam" id="TIGR01262">
    <property type="entry name" value="maiA"/>
    <property type="match status" value="1"/>
</dbReference>
<feature type="domain" description="GST N-terminal" evidence="2">
    <location>
        <begin position="2"/>
        <end position="83"/>
    </location>
</feature>
<dbReference type="Pfam" id="PF14497">
    <property type="entry name" value="GST_C_3"/>
    <property type="match status" value="1"/>
</dbReference>
<dbReference type="CDD" id="cd03042">
    <property type="entry name" value="GST_N_Zeta"/>
    <property type="match status" value="1"/>
</dbReference>
<dbReference type="Proteomes" id="UP000041254">
    <property type="component" value="Unassembled WGS sequence"/>
</dbReference>
<name>A0A0G4FU64_VITBC</name>
<feature type="domain" description="GST C-terminal" evidence="3">
    <location>
        <begin position="89"/>
        <end position="224"/>
    </location>
</feature>
<dbReference type="SFLD" id="SFLDG00358">
    <property type="entry name" value="Main_(cytGST)"/>
    <property type="match status" value="1"/>
</dbReference>
<dbReference type="Pfam" id="PF13409">
    <property type="entry name" value="GST_N_2"/>
    <property type="match status" value="1"/>
</dbReference>
<comment type="similarity">
    <text evidence="1">Belongs to the GST superfamily. Zeta family.</text>
</comment>
<dbReference type="InterPro" id="IPR004045">
    <property type="entry name" value="Glutathione_S-Trfase_N"/>
</dbReference>
<gene>
    <name evidence="4" type="ORF">Vbra_4474</name>
</gene>
<accession>A0A0G4FU64</accession>
<dbReference type="InterPro" id="IPR040079">
    <property type="entry name" value="Glutathione_S-Trfase"/>
</dbReference>
<reference evidence="4 5" key="1">
    <citation type="submission" date="2014-11" db="EMBL/GenBank/DDBJ databases">
        <authorList>
            <person name="Zhu J."/>
            <person name="Qi W."/>
            <person name="Song R."/>
        </authorList>
    </citation>
    <scope>NUCLEOTIDE SEQUENCE [LARGE SCALE GENOMIC DNA]</scope>
</reference>
<dbReference type="InterPro" id="IPR036249">
    <property type="entry name" value="Thioredoxin-like_sf"/>
</dbReference>
<evidence type="ECO:0000259" key="2">
    <source>
        <dbReference type="PROSITE" id="PS50404"/>
    </source>
</evidence>
<dbReference type="SUPFAM" id="SSF52833">
    <property type="entry name" value="Thioredoxin-like"/>
    <property type="match status" value="1"/>
</dbReference>
<organism evidence="4 5">
    <name type="scientific">Vitrella brassicaformis (strain CCMP3155)</name>
    <dbReference type="NCBI Taxonomy" id="1169540"/>
    <lineage>
        <taxon>Eukaryota</taxon>
        <taxon>Sar</taxon>
        <taxon>Alveolata</taxon>
        <taxon>Colpodellida</taxon>
        <taxon>Vitrellaceae</taxon>
        <taxon>Vitrella</taxon>
    </lineage>
</organism>
<dbReference type="InterPro" id="IPR010987">
    <property type="entry name" value="Glutathione-S-Trfase_C-like"/>
</dbReference>
<evidence type="ECO:0008006" key="6">
    <source>
        <dbReference type="Google" id="ProtNLM"/>
    </source>
</evidence>
<dbReference type="PROSITE" id="PS50404">
    <property type="entry name" value="GST_NTER"/>
    <property type="match status" value="1"/>
</dbReference>
<sequence length="231" mass="26256">MSETVLYSYFRSSCAYRVRIALNIKKIPYEMKFVNIYTGEQKDPTYMAVNPSAMVPSLMIDGHMLRQSTAIIEYLEDTRPSAPKLLPNDPHKRAAVREIAEIVACDIQPIQNLRVSAMVADFCQKYQPTITDDERMKIRNDWSREVITDRFRGIEKLLASTSGDYCVGNGITLADVFLAPQVYNANRFSVPMSEFPLISGITERLNRHEAFVKAHPHSQPDCPPELKSSHN</sequence>
<dbReference type="PhylomeDB" id="A0A0G4FU64"/>
<dbReference type="Gene3D" id="1.20.1050.10">
    <property type="match status" value="1"/>
</dbReference>
<dbReference type="PANTHER" id="PTHR42673">
    <property type="entry name" value="MALEYLACETOACETATE ISOMERASE"/>
    <property type="match status" value="1"/>
</dbReference>
<proteinExistence type="inferred from homology"/>
<evidence type="ECO:0000313" key="4">
    <source>
        <dbReference type="EMBL" id="CEM18504.1"/>
    </source>
</evidence>
<dbReference type="OMA" id="VYNAHRF"/>
<dbReference type="FunFam" id="1.20.1050.10:FF:000010">
    <property type="entry name" value="Maleylacetoacetate isomerase isoform 1"/>
    <property type="match status" value="1"/>
</dbReference>
<dbReference type="InterPro" id="IPR005955">
    <property type="entry name" value="GST_Zeta"/>
</dbReference>
<dbReference type="STRING" id="1169540.A0A0G4FU64"/>
<dbReference type="InterPro" id="IPR034333">
    <property type="entry name" value="GST_Zeta_N"/>
</dbReference>
<dbReference type="CDD" id="cd03191">
    <property type="entry name" value="GST_C_Zeta"/>
    <property type="match status" value="1"/>
</dbReference>
<dbReference type="PANTHER" id="PTHR42673:SF4">
    <property type="entry name" value="MALEYLACETOACETATE ISOMERASE"/>
    <property type="match status" value="1"/>
</dbReference>
<dbReference type="Gene3D" id="3.40.30.10">
    <property type="entry name" value="Glutaredoxin"/>
    <property type="match status" value="1"/>
</dbReference>
<dbReference type="GO" id="GO:0006749">
    <property type="term" value="P:glutathione metabolic process"/>
    <property type="evidence" value="ECO:0007669"/>
    <property type="project" value="TreeGrafter"/>
</dbReference>
<evidence type="ECO:0000313" key="5">
    <source>
        <dbReference type="Proteomes" id="UP000041254"/>
    </source>
</evidence>